<evidence type="ECO:0000313" key="2">
    <source>
        <dbReference type="EMBL" id="OIQ97995.1"/>
    </source>
</evidence>
<comment type="caution">
    <text evidence="2">The sequence shown here is derived from an EMBL/GenBank/DDBJ whole genome shotgun (WGS) entry which is preliminary data.</text>
</comment>
<evidence type="ECO:0000256" key="1">
    <source>
        <dbReference type="SAM" id="Phobius"/>
    </source>
</evidence>
<feature type="transmembrane region" description="Helical" evidence="1">
    <location>
        <begin position="32"/>
        <end position="55"/>
    </location>
</feature>
<accession>A0A1J5S893</accession>
<gene>
    <name evidence="2" type="ORF">GALL_199160</name>
</gene>
<sequence length="65" mass="7047">MSLLSAVLTLIVVGLLLAVVNRFLPMDGKIKFILNVVVVVAVVLWLLYGFGVLGHSGDVHMPEMK</sequence>
<protein>
    <submittedName>
        <fullName evidence="2">Uncharacterized protein</fullName>
    </submittedName>
</protein>
<dbReference type="InterPro" id="IPR049641">
    <property type="entry name" value="THIVI_2564-like"/>
</dbReference>
<keyword evidence="1" id="KW-1133">Transmembrane helix</keyword>
<keyword evidence="1" id="KW-0472">Membrane</keyword>
<keyword evidence="1" id="KW-0812">Transmembrane</keyword>
<proteinExistence type="predicted"/>
<dbReference type="AlphaFoldDB" id="A0A1J5S893"/>
<dbReference type="EMBL" id="MLJW01000124">
    <property type="protein sequence ID" value="OIQ97995.1"/>
    <property type="molecule type" value="Genomic_DNA"/>
</dbReference>
<dbReference type="NCBIfam" id="NF041949">
    <property type="entry name" value="THIVI_2564_fam"/>
    <property type="match status" value="1"/>
</dbReference>
<organism evidence="2">
    <name type="scientific">mine drainage metagenome</name>
    <dbReference type="NCBI Taxonomy" id="410659"/>
    <lineage>
        <taxon>unclassified sequences</taxon>
        <taxon>metagenomes</taxon>
        <taxon>ecological metagenomes</taxon>
    </lineage>
</organism>
<name>A0A1J5S893_9ZZZZ</name>
<reference evidence="2" key="1">
    <citation type="submission" date="2016-10" db="EMBL/GenBank/DDBJ databases">
        <title>Sequence of Gallionella enrichment culture.</title>
        <authorList>
            <person name="Poehlein A."/>
            <person name="Muehling M."/>
            <person name="Daniel R."/>
        </authorList>
    </citation>
    <scope>NUCLEOTIDE SEQUENCE</scope>
</reference>